<protein>
    <recommendedName>
        <fullName evidence="3">2OG-Fe dioxygenase family protein</fullName>
    </recommendedName>
</protein>
<dbReference type="InterPro" id="IPR018724">
    <property type="entry name" value="2OG-Fe_dioxygenase"/>
</dbReference>
<name>A0A0N0GYH0_9ACTN</name>
<reference evidence="2" key="1">
    <citation type="submission" date="2015-07" db="EMBL/GenBank/DDBJ databases">
        <authorList>
            <person name="Ju K.-S."/>
            <person name="Doroghazi J.R."/>
            <person name="Metcalf W.W."/>
        </authorList>
    </citation>
    <scope>NUCLEOTIDE SEQUENCE [LARGE SCALE GENOMIC DNA]</scope>
    <source>
        <strain evidence="2">NRRL ISP-5002</strain>
    </source>
</reference>
<comment type="caution">
    <text evidence="1">The sequence shown here is derived from an EMBL/GenBank/DDBJ whole genome shotgun (WGS) entry which is preliminary data.</text>
</comment>
<dbReference type="GO" id="GO:0051213">
    <property type="term" value="F:dioxygenase activity"/>
    <property type="evidence" value="ECO:0007669"/>
    <property type="project" value="InterPro"/>
</dbReference>
<dbReference type="RefSeq" id="WP_053925414.1">
    <property type="nucleotide sequence ID" value="NZ_LGKG01000144.1"/>
</dbReference>
<proteinExistence type="predicted"/>
<dbReference type="AlphaFoldDB" id="A0A0N0GYH0"/>
<dbReference type="PATRIC" id="fig|66876.3.peg.4948"/>
<dbReference type="Gene3D" id="2.60.120.620">
    <property type="entry name" value="q2cbj1_9rhob like domain"/>
    <property type="match status" value="1"/>
</dbReference>
<organism evidence="1 2">
    <name type="scientific">Streptomyces chattanoogensis</name>
    <dbReference type="NCBI Taxonomy" id="66876"/>
    <lineage>
        <taxon>Bacteria</taxon>
        <taxon>Bacillati</taxon>
        <taxon>Actinomycetota</taxon>
        <taxon>Actinomycetes</taxon>
        <taxon>Kitasatosporales</taxon>
        <taxon>Streptomycetaceae</taxon>
        <taxon>Streptomyces</taxon>
    </lineage>
</organism>
<dbReference type="Proteomes" id="UP000037982">
    <property type="component" value="Unassembled WGS sequence"/>
</dbReference>
<evidence type="ECO:0000313" key="2">
    <source>
        <dbReference type="Proteomes" id="UP000037982"/>
    </source>
</evidence>
<evidence type="ECO:0000313" key="1">
    <source>
        <dbReference type="EMBL" id="KPC61852.1"/>
    </source>
</evidence>
<keyword evidence="2" id="KW-1185">Reference proteome</keyword>
<evidence type="ECO:0008006" key="3">
    <source>
        <dbReference type="Google" id="ProtNLM"/>
    </source>
</evidence>
<accession>A0A0N0GYH0</accession>
<sequence length="248" mass="27584">MTTEAIRPQNTPGASDGTSAPYRYFPAAALKQNLAAHSEEQLKLFLESWEDLPVDSYMKDGADYRRRRYGSFHWAAGELVADPAGVFHQTKEVNSLHGGVDRAFPPLSDSVLESGVLDSLIHFFMARLPGEFDPATSGVGVHQIRITATHDADGLPAPEGIHEDGHHFVAQALMRRIDVDGGESQIFDRNRRPIYHTTLLEAFESIVIDDRRVFHGVSAIRPVTGVRQGIRDMLLIDYFPLQDRHADA</sequence>
<gene>
    <name evidence="1" type="ORF">ADL29_22535</name>
</gene>
<dbReference type="Pfam" id="PF10014">
    <property type="entry name" value="2OG-Fe_Oxy_2"/>
    <property type="match status" value="1"/>
</dbReference>
<dbReference type="EMBL" id="LGKG01000144">
    <property type="protein sequence ID" value="KPC61852.1"/>
    <property type="molecule type" value="Genomic_DNA"/>
</dbReference>